<keyword evidence="11" id="KW-1185">Reference proteome</keyword>
<keyword evidence="3" id="KW-1003">Cell membrane</keyword>
<evidence type="ECO:0000256" key="2">
    <source>
        <dbReference type="ARBA" id="ARBA00005914"/>
    </source>
</evidence>
<proteinExistence type="inferred from homology"/>
<comment type="subcellular location">
    <subcellularLocation>
        <location evidence="1">Cell membrane</location>
        <topology evidence="1">Multi-pass membrane protein</topology>
    </subcellularLocation>
</comment>
<evidence type="ECO:0000256" key="5">
    <source>
        <dbReference type="ARBA" id="ARBA00022989"/>
    </source>
</evidence>
<organism evidence="10 11">
    <name type="scientific">Ladona fulva</name>
    <name type="common">Scarce chaser dragonfly</name>
    <name type="synonym">Libellula fulva</name>
    <dbReference type="NCBI Taxonomy" id="123851"/>
    <lineage>
        <taxon>Eukaryota</taxon>
        <taxon>Metazoa</taxon>
        <taxon>Ecdysozoa</taxon>
        <taxon>Arthropoda</taxon>
        <taxon>Hexapoda</taxon>
        <taxon>Insecta</taxon>
        <taxon>Pterygota</taxon>
        <taxon>Palaeoptera</taxon>
        <taxon>Odonata</taxon>
        <taxon>Epiprocta</taxon>
        <taxon>Anisoptera</taxon>
        <taxon>Libelluloidea</taxon>
        <taxon>Libellulidae</taxon>
        <taxon>Ladona</taxon>
    </lineage>
</organism>
<dbReference type="OrthoDB" id="426293at2759"/>
<evidence type="ECO:0000256" key="1">
    <source>
        <dbReference type="ARBA" id="ARBA00004651"/>
    </source>
</evidence>
<feature type="transmembrane region" description="Helical" evidence="9">
    <location>
        <begin position="185"/>
        <end position="208"/>
    </location>
</feature>
<feature type="transmembrane region" description="Helical" evidence="9">
    <location>
        <begin position="437"/>
        <end position="457"/>
    </location>
</feature>
<evidence type="ECO:0000256" key="3">
    <source>
        <dbReference type="ARBA" id="ARBA00022475"/>
    </source>
</evidence>
<dbReference type="Gene3D" id="1.10.3430.10">
    <property type="entry name" value="Ammonium transporter AmtB like domains"/>
    <property type="match status" value="1"/>
</dbReference>
<dbReference type="Pfam" id="PF03253">
    <property type="entry name" value="UT"/>
    <property type="match status" value="1"/>
</dbReference>
<dbReference type="GO" id="GO:0015204">
    <property type="term" value="F:urea transmembrane transporter activity"/>
    <property type="evidence" value="ECO:0007669"/>
    <property type="project" value="InterPro"/>
</dbReference>
<feature type="transmembrane region" description="Helical" evidence="9">
    <location>
        <begin position="332"/>
        <end position="363"/>
    </location>
</feature>
<feature type="transmembrane region" description="Helical" evidence="9">
    <location>
        <begin position="375"/>
        <end position="395"/>
    </location>
</feature>
<feature type="transmembrane region" description="Helical" evidence="9">
    <location>
        <begin position="126"/>
        <end position="145"/>
    </location>
</feature>
<gene>
    <name evidence="10" type="ORF">J437_LFUL005039</name>
</gene>
<protein>
    <submittedName>
        <fullName evidence="10">Uncharacterized protein</fullName>
    </submittedName>
</protein>
<comment type="similarity">
    <text evidence="2">Belongs to the urea transporter family.</text>
</comment>
<dbReference type="PANTHER" id="PTHR10464">
    <property type="entry name" value="UREA TRANSPORTER"/>
    <property type="match status" value="1"/>
</dbReference>
<accession>A0A8K0KPQ8</accession>
<evidence type="ECO:0000313" key="11">
    <source>
        <dbReference type="Proteomes" id="UP000792457"/>
    </source>
</evidence>
<sequence length="513" mass="55326">MVSKSVDLDSRDGCSKKTRPRFAFVTRLMRLPQGSLSFEEMLFEQTPVASPPYYRTSKQDSSSKHWASYAGDCPCINRVLASKNTKLWTILKFFNALLRSFGQIFFSNNPISGLVVLIAILVTDPMAALGGLVSATVGIIVTLLLEQHREEVSSGRSACNSALLGVVTVALAQKPSYAVPMGAKLLVAIIIASVFCVYVTVALTSLLASLPRLRLPCLQAPFVITQTLLLYCLLHASSPDVHPPDFQVTEAPGLENETINEELTLVVTAASSIFEELREEEFNLTDDNPAIEGIGYEGHHVPGGINWGEVLAGIVLSASRVLSLHSVPCSVLLYLAILLFSPLSASFALIGAIVSTIAGIVFAEGPESLAAIYEGSWGCQGLLCAMVVGGIYYVLTWQSAIAACMCALFSAILRHFIGDPEFLPPAVHAPSRLPLLTLPFVVSALLFLCLTSVGEGFRRPSHLSSPEQQYVEYTEAFGKFGKTKKGRWGSVDSSQHSSHEVKCPLAEPEDVSM</sequence>
<evidence type="ECO:0000313" key="10">
    <source>
        <dbReference type="EMBL" id="KAG8238982.1"/>
    </source>
</evidence>
<evidence type="ECO:0000256" key="6">
    <source>
        <dbReference type="ARBA" id="ARBA00023136"/>
    </source>
</evidence>
<evidence type="ECO:0000256" key="7">
    <source>
        <dbReference type="ARBA" id="ARBA00033993"/>
    </source>
</evidence>
<feature type="transmembrane region" description="Helical" evidence="9">
    <location>
        <begin position="400"/>
        <end position="417"/>
    </location>
</feature>
<reference evidence="10" key="1">
    <citation type="submission" date="2013-04" db="EMBL/GenBank/DDBJ databases">
        <authorList>
            <person name="Qu J."/>
            <person name="Murali S.C."/>
            <person name="Bandaranaike D."/>
            <person name="Bellair M."/>
            <person name="Blankenburg K."/>
            <person name="Chao H."/>
            <person name="Dinh H."/>
            <person name="Doddapaneni H."/>
            <person name="Downs B."/>
            <person name="Dugan-Rocha S."/>
            <person name="Elkadiri S."/>
            <person name="Gnanaolivu R.D."/>
            <person name="Hernandez B."/>
            <person name="Javaid M."/>
            <person name="Jayaseelan J.C."/>
            <person name="Lee S."/>
            <person name="Li M."/>
            <person name="Ming W."/>
            <person name="Munidasa M."/>
            <person name="Muniz J."/>
            <person name="Nguyen L."/>
            <person name="Ongeri F."/>
            <person name="Osuji N."/>
            <person name="Pu L.-L."/>
            <person name="Puazo M."/>
            <person name="Qu C."/>
            <person name="Quiroz J."/>
            <person name="Raj R."/>
            <person name="Weissenberger G."/>
            <person name="Xin Y."/>
            <person name="Zou X."/>
            <person name="Han Y."/>
            <person name="Richards S."/>
            <person name="Worley K."/>
            <person name="Muzny D."/>
            <person name="Gibbs R."/>
        </authorList>
    </citation>
    <scope>NUCLEOTIDE SEQUENCE</scope>
    <source>
        <strain evidence="10">Sampled in the wild</strain>
    </source>
</reference>
<dbReference type="InterPro" id="IPR029020">
    <property type="entry name" value="Ammonium/urea_transptr"/>
</dbReference>
<dbReference type="PANTHER" id="PTHR10464:SF4">
    <property type="entry name" value="UREA TRANSPORTER"/>
    <property type="match status" value="1"/>
</dbReference>
<evidence type="ECO:0000256" key="9">
    <source>
        <dbReference type="SAM" id="Phobius"/>
    </source>
</evidence>
<evidence type="ECO:0000256" key="4">
    <source>
        <dbReference type="ARBA" id="ARBA00022692"/>
    </source>
</evidence>
<keyword evidence="4 9" id="KW-0812">Transmembrane</keyword>
<dbReference type="GO" id="GO:0005886">
    <property type="term" value="C:plasma membrane"/>
    <property type="evidence" value="ECO:0007669"/>
    <property type="project" value="UniProtKB-SubCell"/>
</dbReference>
<keyword evidence="5 9" id="KW-1133">Transmembrane helix</keyword>
<dbReference type="EMBL" id="KZ309484">
    <property type="protein sequence ID" value="KAG8238982.1"/>
    <property type="molecule type" value="Genomic_DNA"/>
</dbReference>
<reference evidence="10" key="2">
    <citation type="submission" date="2017-10" db="EMBL/GenBank/DDBJ databases">
        <title>Ladona fulva Genome sequencing and assembly.</title>
        <authorList>
            <person name="Murali S."/>
            <person name="Richards S."/>
            <person name="Bandaranaike D."/>
            <person name="Bellair M."/>
            <person name="Blankenburg K."/>
            <person name="Chao H."/>
            <person name="Dinh H."/>
            <person name="Doddapaneni H."/>
            <person name="Dugan-Rocha S."/>
            <person name="Elkadiri S."/>
            <person name="Gnanaolivu R."/>
            <person name="Hernandez B."/>
            <person name="Skinner E."/>
            <person name="Javaid M."/>
            <person name="Lee S."/>
            <person name="Li M."/>
            <person name="Ming W."/>
            <person name="Munidasa M."/>
            <person name="Muniz J."/>
            <person name="Nguyen L."/>
            <person name="Hughes D."/>
            <person name="Osuji N."/>
            <person name="Pu L.-L."/>
            <person name="Puazo M."/>
            <person name="Qu C."/>
            <person name="Quiroz J."/>
            <person name="Raj R."/>
            <person name="Weissenberger G."/>
            <person name="Xin Y."/>
            <person name="Zou X."/>
            <person name="Han Y."/>
            <person name="Worley K."/>
            <person name="Muzny D."/>
            <person name="Gibbs R."/>
        </authorList>
    </citation>
    <scope>NUCLEOTIDE SEQUENCE</scope>
    <source>
        <strain evidence="10">Sampled in the wild</strain>
    </source>
</reference>
<feature type="transmembrane region" description="Helical" evidence="9">
    <location>
        <begin position="96"/>
        <end position="120"/>
    </location>
</feature>
<dbReference type="InterPro" id="IPR004937">
    <property type="entry name" value="Urea_transporter"/>
</dbReference>
<keyword evidence="6 9" id="KW-0472">Membrane</keyword>
<comment type="catalytic activity">
    <reaction evidence="7">
        <text>urea(in) = urea(out)</text>
        <dbReference type="Rhea" id="RHEA:32799"/>
        <dbReference type="ChEBI" id="CHEBI:16199"/>
    </reaction>
</comment>
<comment type="caution">
    <text evidence="10">The sequence shown here is derived from an EMBL/GenBank/DDBJ whole genome shotgun (WGS) entry which is preliminary data.</text>
</comment>
<dbReference type="Proteomes" id="UP000792457">
    <property type="component" value="Unassembled WGS sequence"/>
</dbReference>
<feature type="region of interest" description="Disordered" evidence="8">
    <location>
        <begin position="484"/>
        <end position="513"/>
    </location>
</feature>
<dbReference type="AlphaFoldDB" id="A0A8K0KPQ8"/>
<evidence type="ECO:0000256" key="8">
    <source>
        <dbReference type="SAM" id="MobiDB-lite"/>
    </source>
</evidence>
<name>A0A8K0KPQ8_LADFU</name>
<feature type="transmembrane region" description="Helical" evidence="9">
    <location>
        <begin position="157"/>
        <end position="173"/>
    </location>
</feature>